<sequence>MTDFKPDSYTTVSPYLIVSDAAATIRFLERVFNGELLRSFPDDQGRLMHAEVRIDDTVVMLADSAPGWPPVPAHVHIYVKDVDATYRQALDEGAVSIQEPVQKGDEDKRGGVKDAGGTTWWIATRVG</sequence>
<dbReference type="InterPro" id="IPR037523">
    <property type="entry name" value="VOC_core"/>
</dbReference>
<dbReference type="PANTHER" id="PTHR34109">
    <property type="entry name" value="BNAUNNG04460D PROTEIN-RELATED"/>
    <property type="match status" value="1"/>
</dbReference>
<accession>A9WHE1</accession>
<dbReference type="CDD" id="cd07246">
    <property type="entry name" value="VOC_like"/>
    <property type="match status" value="1"/>
</dbReference>
<dbReference type="SUPFAM" id="SSF54593">
    <property type="entry name" value="Glyoxalase/Bleomycin resistance protein/Dihydroxybiphenyl dioxygenase"/>
    <property type="match status" value="1"/>
</dbReference>
<dbReference type="EMBL" id="CP000909">
    <property type="protein sequence ID" value="ABY35653.1"/>
    <property type="molecule type" value="Genomic_DNA"/>
</dbReference>
<dbReference type="EnsemblBacteria" id="ABY35653">
    <property type="protein sequence ID" value="ABY35653"/>
    <property type="gene ID" value="Caur_2444"/>
</dbReference>
<dbReference type="AlphaFoldDB" id="A9WHE1"/>
<dbReference type="STRING" id="324602.Caur_2444"/>
<dbReference type="RefSeq" id="WP_012258306.1">
    <property type="nucleotide sequence ID" value="NC_010175.1"/>
</dbReference>
<organism evidence="2 3">
    <name type="scientific">Chloroflexus aurantiacus (strain ATCC 29366 / DSM 635 / J-10-fl)</name>
    <dbReference type="NCBI Taxonomy" id="324602"/>
    <lineage>
        <taxon>Bacteria</taxon>
        <taxon>Bacillati</taxon>
        <taxon>Chloroflexota</taxon>
        <taxon>Chloroflexia</taxon>
        <taxon>Chloroflexales</taxon>
        <taxon>Chloroflexineae</taxon>
        <taxon>Chloroflexaceae</taxon>
        <taxon>Chloroflexus</taxon>
    </lineage>
</organism>
<dbReference type="Gene3D" id="3.30.720.120">
    <property type="match status" value="1"/>
</dbReference>
<dbReference type="InterPro" id="IPR004360">
    <property type="entry name" value="Glyas_Fos-R_dOase_dom"/>
</dbReference>
<dbReference type="Gene3D" id="3.30.720.110">
    <property type="match status" value="1"/>
</dbReference>
<dbReference type="Pfam" id="PF00903">
    <property type="entry name" value="Glyoxalase"/>
    <property type="match status" value="1"/>
</dbReference>
<dbReference type="HOGENOM" id="CLU_046006_11_0_0"/>
<dbReference type="InterPro" id="IPR029068">
    <property type="entry name" value="Glyas_Bleomycin-R_OHBP_Dase"/>
</dbReference>
<evidence type="ECO:0000313" key="2">
    <source>
        <dbReference type="EMBL" id="ABY35653.1"/>
    </source>
</evidence>
<dbReference type="eggNOG" id="COG2764">
    <property type="taxonomic scope" value="Bacteria"/>
</dbReference>
<gene>
    <name evidence="2" type="ordered locus">Caur_2444</name>
</gene>
<dbReference type="KEGG" id="cau:Caur_2444"/>
<evidence type="ECO:0000313" key="3">
    <source>
        <dbReference type="Proteomes" id="UP000002008"/>
    </source>
</evidence>
<dbReference type="PROSITE" id="PS51819">
    <property type="entry name" value="VOC"/>
    <property type="match status" value="1"/>
</dbReference>
<keyword evidence="3" id="KW-1185">Reference proteome</keyword>
<feature type="domain" description="VOC" evidence="1">
    <location>
        <begin position="8"/>
        <end position="125"/>
    </location>
</feature>
<protein>
    <submittedName>
        <fullName evidence="2">Glyoxalase/bleomycin resistance protein/dioxygenase</fullName>
    </submittedName>
</protein>
<proteinExistence type="predicted"/>
<dbReference type="PANTHER" id="PTHR34109:SF1">
    <property type="entry name" value="VOC DOMAIN-CONTAINING PROTEIN"/>
    <property type="match status" value="1"/>
</dbReference>
<dbReference type="Proteomes" id="UP000002008">
    <property type="component" value="Chromosome"/>
</dbReference>
<name>A9WHE1_CHLAA</name>
<dbReference type="InParanoid" id="A9WHE1"/>
<reference evidence="3" key="1">
    <citation type="journal article" date="2011" name="BMC Genomics">
        <title>Complete genome sequence of the filamentous anoxygenic phototrophic bacterium Chloroflexus aurantiacus.</title>
        <authorList>
            <person name="Tang K.H."/>
            <person name="Barry K."/>
            <person name="Chertkov O."/>
            <person name="Dalin E."/>
            <person name="Han C.S."/>
            <person name="Hauser L.J."/>
            <person name="Honchak B.M."/>
            <person name="Karbach L.E."/>
            <person name="Land M.L."/>
            <person name="Lapidus A."/>
            <person name="Larimer F.W."/>
            <person name="Mikhailova N."/>
            <person name="Pitluck S."/>
            <person name="Pierson B.K."/>
            <person name="Blankenship R.E."/>
        </authorList>
    </citation>
    <scope>NUCLEOTIDE SEQUENCE [LARGE SCALE GENOMIC DNA]</scope>
    <source>
        <strain evidence="3">ATCC 29366 / DSM 635 / J-10-fl</strain>
    </source>
</reference>
<evidence type="ECO:0000259" key="1">
    <source>
        <dbReference type="PROSITE" id="PS51819"/>
    </source>
</evidence>